<evidence type="ECO:0000313" key="3">
    <source>
        <dbReference type="EMBL" id="MEA3570622.1"/>
    </source>
</evidence>
<evidence type="ECO:0000259" key="2">
    <source>
        <dbReference type="Pfam" id="PF10088"/>
    </source>
</evidence>
<evidence type="ECO:0000313" key="4">
    <source>
        <dbReference type="Proteomes" id="UP001292216"/>
    </source>
</evidence>
<reference evidence="3 4" key="1">
    <citation type="submission" date="2023-12" db="EMBL/GenBank/DDBJ databases">
        <title>Whole genome sequencing of Paenibacillus phoenicis isolated from the Phoenix Mars Lander spacecraft assembly facility.</title>
        <authorList>
            <person name="Garcia A."/>
            <person name="Venkateswaran K."/>
        </authorList>
    </citation>
    <scope>NUCLEOTIDE SEQUENCE [LARGE SCALE GENOMIC DNA]</scope>
    <source>
        <strain evidence="3 4">3PO2SA</strain>
    </source>
</reference>
<dbReference type="InterPro" id="IPR027417">
    <property type="entry name" value="P-loop_NTPase"/>
</dbReference>
<keyword evidence="4" id="KW-1185">Reference proteome</keyword>
<name>A0ABU5PLS2_9BACL</name>
<proteinExistence type="predicted"/>
<feature type="domain" description="DUF2326" evidence="2">
    <location>
        <begin position="507"/>
        <end position="640"/>
    </location>
</feature>
<feature type="coiled-coil region" evidence="1">
    <location>
        <begin position="250"/>
        <end position="277"/>
    </location>
</feature>
<keyword evidence="1" id="KW-0175">Coiled coil</keyword>
<dbReference type="Proteomes" id="UP001292216">
    <property type="component" value="Unassembled WGS sequence"/>
</dbReference>
<evidence type="ECO:0000256" key="1">
    <source>
        <dbReference type="SAM" id="Coils"/>
    </source>
</evidence>
<dbReference type="EMBL" id="JAYERP010000001">
    <property type="protein sequence ID" value="MEA3570622.1"/>
    <property type="molecule type" value="Genomic_DNA"/>
</dbReference>
<gene>
    <name evidence="3" type="ORF">U9M73_11495</name>
</gene>
<dbReference type="RefSeq" id="WP_127575943.1">
    <property type="nucleotide sequence ID" value="NZ_CBCSKM010000010.1"/>
</dbReference>
<protein>
    <submittedName>
        <fullName evidence="3">DUF2326 domain-containing protein</fullName>
    </submittedName>
</protein>
<accession>A0ABU5PLS2</accession>
<sequence length="640" mass="74160">MGNFLFINRVAINPPRGKTDVTFRAGLNVIRATLMEETSREGQDSQPGIRNSVGKTTFCHLLNYGLGKSSFLNRDKAFGKKTLESHDLLMEFRIKDEKYTVQRNLVKGDICILYKDWRISDLLNGIQLTGERYPIENYRNFLEETIFSKANIFEGERFITFRDIMQILFRDQVGGFETIDKAGNYYTKADEKRKLQQFLSGLTTSETLDANKQVSDAEAAEKEAKKAFDIIKKYVHHKVNQAEELIRSEAATILEQIKEKNDEIAGLKQQLVLLQQRDDERITQKQEFLQQKLNLSKEENIIKMRINSFQATLNEVQTEKENLETAHHAHQLLDPYEYEKCPVCLVTITNDSSFKCPRSAEDQEDSNKALETMQIILSNERQDLVQSINELNHILEELQLRMSEIDSKIDELNLEISEDASEILSKIDLIEKEQKELNEKLTGLRQDLEYFRDHEEYKRKHGLAKDQLAIAKSNRNRVQQQMEDNIDNLKKYFHEVVSYLYFENRIGSFQLSERAKNFEVEIRYLNLGEGKDTGAAAITLAVIAYDLALLKLALKVDTPHPRLLVHDSPNINDIDPAVYNRIFTYVKDTLEKSFTDEGLEPEFQYIITTILMPEELATDPYIRLELNNNGDEGKLFEFTF</sequence>
<comment type="caution">
    <text evidence="3">The sequence shown here is derived from an EMBL/GenBank/DDBJ whole genome shotgun (WGS) entry which is preliminary data.</text>
</comment>
<organism evidence="3 4">
    <name type="scientific">Paenibacillus phoenicis</name>
    <dbReference type="NCBI Taxonomy" id="554117"/>
    <lineage>
        <taxon>Bacteria</taxon>
        <taxon>Bacillati</taxon>
        <taxon>Bacillota</taxon>
        <taxon>Bacilli</taxon>
        <taxon>Bacillales</taxon>
        <taxon>Paenibacillaceae</taxon>
        <taxon>Paenibacillus</taxon>
    </lineage>
</organism>
<dbReference type="Pfam" id="PF10088">
    <property type="entry name" value="DUF2326"/>
    <property type="match status" value="1"/>
</dbReference>
<dbReference type="InterPro" id="IPR018760">
    <property type="entry name" value="DUF2326"/>
</dbReference>
<dbReference type="Gene3D" id="3.40.50.300">
    <property type="entry name" value="P-loop containing nucleotide triphosphate hydrolases"/>
    <property type="match status" value="1"/>
</dbReference>
<feature type="coiled-coil region" evidence="1">
    <location>
        <begin position="381"/>
        <end position="447"/>
    </location>
</feature>